<gene>
    <name evidence="1" type="ORF">AJ85_15925</name>
</gene>
<organism evidence="1 2">
    <name type="scientific">Alkalihalobacillus alcalophilus ATCC 27647 = CGMCC 1.3604</name>
    <dbReference type="NCBI Taxonomy" id="1218173"/>
    <lineage>
        <taxon>Bacteria</taxon>
        <taxon>Bacillati</taxon>
        <taxon>Bacillota</taxon>
        <taxon>Bacilli</taxon>
        <taxon>Bacillales</taxon>
        <taxon>Bacillaceae</taxon>
        <taxon>Alkalihalobacillus</taxon>
    </lineage>
</organism>
<accession>A0A4S4JZ03</accession>
<name>A0A4S4JZ03_ALKAL</name>
<dbReference type="Proteomes" id="UP000297014">
    <property type="component" value="Unassembled WGS sequence"/>
</dbReference>
<protein>
    <submittedName>
        <fullName evidence="1">Uncharacterized protein</fullName>
    </submittedName>
</protein>
<dbReference type="EMBL" id="JALP01000206">
    <property type="protein sequence ID" value="THG89647.1"/>
    <property type="molecule type" value="Genomic_DNA"/>
</dbReference>
<proteinExistence type="predicted"/>
<evidence type="ECO:0000313" key="2">
    <source>
        <dbReference type="Proteomes" id="UP000297014"/>
    </source>
</evidence>
<reference evidence="1 2" key="1">
    <citation type="submission" date="2014-01" db="EMBL/GenBank/DDBJ databases">
        <title>Draft genome sequencing of Bacillus alcalophilus CGMCC 1.3604.</title>
        <authorList>
            <person name="Yang J."/>
            <person name="Diao L."/>
            <person name="Yang S."/>
        </authorList>
    </citation>
    <scope>NUCLEOTIDE SEQUENCE [LARGE SCALE GENOMIC DNA]</scope>
    <source>
        <strain evidence="1 2">CGMCC 1.3604</strain>
    </source>
</reference>
<dbReference type="AlphaFoldDB" id="A0A4S4JZ03"/>
<comment type="caution">
    <text evidence="1">The sequence shown here is derived from an EMBL/GenBank/DDBJ whole genome shotgun (WGS) entry which is preliminary data.</text>
</comment>
<evidence type="ECO:0000313" key="1">
    <source>
        <dbReference type="EMBL" id="THG89647.1"/>
    </source>
</evidence>
<sequence>MDDLIQIRQVTGTCRIIIKGNYIVRWRLNSLLKGGEAN</sequence>